<evidence type="ECO:0000313" key="2">
    <source>
        <dbReference type="EMBL" id="KAJ7098807.1"/>
    </source>
</evidence>
<evidence type="ECO:0000313" key="3">
    <source>
        <dbReference type="Proteomes" id="UP001222325"/>
    </source>
</evidence>
<dbReference type="EMBL" id="JARJCN010000008">
    <property type="protein sequence ID" value="KAJ7098807.1"/>
    <property type="molecule type" value="Genomic_DNA"/>
</dbReference>
<keyword evidence="3" id="KW-1185">Reference proteome</keyword>
<organism evidence="2 3">
    <name type="scientific">Mycena belliarum</name>
    <dbReference type="NCBI Taxonomy" id="1033014"/>
    <lineage>
        <taxon>Eukaryota</taxon>
        <taxon>Fungi</taxon>
        <taxon>Dikarya</taxon>
        <taxon>Basidiomycota</taxon>
        <taxon>Agaricomycotina</taxon>
        <taxon>Agaricomycetes</taxon>
        <taxon>Agaricomycetidae</taxon>
        <taxon>Agaricales</taxon>
        <taxon>Marasmiineae</taxon>
        <taxon>Mycenaceae</taxon>
        <taxon>Mycena</taxon>
    </lineage>
</organism>
<reference evidence="2" key="1">
    <citation type="submission" date="2023-03" db="EMBL/GenBank/DDBJ databases">
        <title>Massive genome expansion in bonnet fungi (Mycena s.s.) driven by repeated elements and novel gene families across ecological guilds.</title>
        <authorList>
            <consortium name="Lawrence Berkeley National Laboratory"/>
            <person name="Harder C.B."/>
            <person name="Miyauchi S."/>
            <person name="Viragh M."/>
            <person name="Kuo A."/>
            <person name="Thoen E."/>
            <person name="Andreopoulos B."/>
            <person name="Lu D."/>
            <person name="Skrede I."/>
            <person name="Drula E."/>
            <person name="Henrissat B."/>
            <person name="Morin E."/>
            <person name="Kohler A."/>
            <person name="Barry K."/>
            <person name="LaButti K."/>
            <person name="Morin E."/>
            <person name="Salamov A."/>
            <person name="Lipzen A."/>
            <person name="Mereny Z."/>
            <person name="Hegedus B."/>
            <person name="Baldrian P."/>
            <person name="Stursova M."/>
            <person name="Weitz H."/>
            <person name="Taylor A."/>
            <person name="Grigoriev I.V."/>
            <person name="Nagy L.G."/>
            <person name="Martin F."/>
            <person name="Kauserud H."/>
        </authorList>
    </citation>
    <scope>NUCLEOTIDE SEQUENCE</scope>
    <source>
        <strain evidence="2">CBHHK173m</strain>
    </source>
</reference>
<dbReference type="AlphaFoldDB" id="A0AAD6UHB9"/>
<name>A0AAD6UHB9_9AGAR</name>
<gene>
    <name evidence="2" type="ORF">B0H15DRAFT_822314</name>
</gene>
<proteinExistence type="predicted"/>
<sequence>MGSFMKSLSFGFDTAVIRAVNARMTQFTDYFGISGGDTGGGLGIATAMLYSIFTFGCLGGVLCGRIRSRSMGPTRWNGAPSSILTIRTRLLSVPRKHNHPCCTLYAYVVLPSQG</sequence>
<keyword evidence="1" id="KW-1133">Transmembrane helix</keyword>
<feature type="transmembrane region" description="Helical" evidence="1">
    <location>
        <begin position="38"/>
        <end position="63"/>
    </location>
</feature>
<dbReference type="Proteomes" id="UP001222325">
    <property type="component" value="Unassembled WGS sequence"/>
</dbReference>
<keyword evidence="1" id="KW-0812">Transmembrane</keyword>
<evidence type="ECO:0000256" key="1">
    <source>
        <dbReference type="SAM" id="Phobius"/>
    </source>
</evidence>
<protein>
    <submittedName>
        <fullName evidence="2">Uncharacterized protein</fullName>
    </submittedName>
</protein>
<feature type="non-terminal residue" evidence="2">
    <location>
        <position position="1"/>
    </location>
</feature>
<accession>A0AAD6UHB9</accession>
<comment type="caution">
    <text evidence="2">The sequence shown here is derived from an EMBL/GenBank/DDBJ whole genome shotgun (WGS) entry which is preliminary data.</text>
</comment>
<keyword evidence="1" id="KW-0472">Membrane</keyword>